<keyword evidence="1" id="KW-0862">Zinc</keyword>
<protein>
    <submittedName>
        <fullName evidence="3">Putative zinc finger protein</fullName>
    </submittedName>
</protein>
<sequence>MINEGGFSSTAAVMATIAQEPPPPLPAGFDSYYLETNADEEGGDTQQSYLTAVNADTHPFEQDYYILDSMQVQPQFLVEFEYNPADDESGKIVICRRCQKNRATMYCKTEDLCLCGECDKEYHSQTIAHNTMTMEEYTRKYAPCPIHTKEAVQFFCPICAIPVCTMCKMMGSHSTGEFGNHKLVMIEQAYQKLQEESEKQGDTSQETRKAQLYNQLGEVDRKVMEIHKNVSVLDEQMRAVIMEAYNRITQINETKLKILLSEELECKRMLGYMEWVDSFMNYLQDTLPPSRFLANWGRHQALQKSLRKYQNIPRMAQTIKADTTIRGAVL</sequence>
<proteinExistence type="predicted"/>
<gene>
    <name evidence="3" type="ORF">EZS28_033691</name>
</gene>
<dbReference type="SUPFAM" id="SSF57845">
    <property type="entry name" value="B-box zinc-binding domain"/>
    <property type="match status" value="1"/>
</dbReference>
<dbReference type="AlphaFoldDB" id="A0A5J4UKM9"/>
<dbReference type="PANTHER" id="PTHR25462">
    <property type="entry name" value="BONUS, ISOFORM C-RELATED"/>
    <property type="match status" value="1"/>
</dbReference>
<reference evidence="3 4" key="1">
    <citation type="submission" date="2019-03" db="EMBL/GenBank/DDBJ databases">
        <title>Single cell metagenomics reveals metabolic interactions within the superorganism composed of flagellate Streblomastix strix and complex community of Bacteroidetes bacteria on its surface.</title>
        <authorList>
            <person name="Treitli S.C."/>
            <person name="Kolisko M."/>
            <person name="Husnik F."/>
            <person name="Keeling P."/>
            <person name="Hampl V."/>
        </authorList>
    </citation>
    <scope>NUCLEOTIDE SEQUENCE [LARGE SCALE GENOMIC DNA]</scope>
    <source>
        <strain evidence="3">ST1C</strain>
    </source>
</reference>
<dbReference type="Proteomes" id="UP000324800">
    <property type="component" value="Unassembled WGS sequence"/>
</dbReference>
<name>A0A5J4UKM9_9EUKA</name>
<dbReference type="PANTHER" id="PTHR25462:SF296">
    <property type="entry name" value="MEIOTIC P26, ISOFORM F"/>
    <property type="match status" value="1"/>
</dbReference>
<dbReference type="EMBL" id="SNRW01015065">
    <property type="protein sequence ID" value="KAA6370783.1"/>
    <property type="molecule type" value="Genomic_DNA"/>
</dbReference>
<accession>A0A5J4UKM9</accession>
<dbReference type="InterPro" id="IPR047153">
    <property type="entry name" value="TRIM45/56/19-like"/>
</dbReference>
<feature type="domain" description="B box-type" evidence="2">
    <location>
        <begin position="90"/>
        <end position="134"/>
    </location>
</feature>
<dbReference type="InterPro" id="IPR000315">
    <property type="entry name" value="Znf_B-box"/>
</dbReference>
<dbReference type="Gene3D" id="3.30.160.60">
    <property type="entry name" value="Classic Zinc Finger"/>
    <property type="match status" value="1"/>
</dbReference>
<organism evidence="3 4">
    <name type="scientific">Streblomastix strix</name>
    <dbReference type="NCBI Taxonomy" id="222440"/>
    <lineage>
        <taxon>Eukaryota</taxon>
        <taxon>Metamonada</taxon>
        <taxon>Preaxostyla</taxon>
        <taxon>Oxymonadida</taxon>
        <taxon>Streblomastigidae</taxon>
        <taxon>Streblomastix</taxon>
    </lineage>
</organism>
<feature type="domain" description="B box-type" evidence="2">
    <location>
        <begin position="139"/>
        <end position="186"/>
    </location>
</feature>
<dbReference type="GO" id="GO:0008270">
    <property type="term" value="F:zinc ion binding"/>
    <property type="evidence" value="ECO:0007669"/>
    <property type="project" value="UniProtKB-KW"/>
</dbReference>
<dbReference type="SMART" id="SM00336">
    <property type="entry name" value="BBOX"/>
    <property type="match status" value="2"/>
</dbReference>
<evidence type="ECO:0000256" key="1">
    <source>
        <dbReference type="PROSITE-ProRule" id="PRU00024"/>
    </source>
</evidence>
<keyword evidence="1" id="KW-0863">Zinc-finger</keyword>
<dbReference type="PROSITE" id="PS50119">
    <property type="entry name" value="ZF_BBOX"/>
    <property type="match status" value="2"/>
</dbReference>
<dbReference type="OrthoDB" id="153872at2759"/>
<evidence type="ECO:0000259" key="2">
    <source>
        <dbReference type="PROSITE" id="PS50119"/>
    </source>
</evidence>
<dbReference type="Pfam" id="PF00643">
    <property type="entry name" value="zf-B_box"/>
    <property type="match status" value="2"/>
</dbReference>
<comment type="caution">
    <text evidence="3">The sequence shown here is derived from an EMBL/GenBank/DDBJ whole genome shotgun (WGS) entry which is preliminary data.</text>
</comment>
<keyword evidence="1" id="KW-0479">Metal-binding</keyword>
<evidence type="ECO:0000313" key="4">
    <source>
        <dbReference type="Proteomes" id="UP000324800"/>
    </source>
</evidence>
<evidence type="ECO:0000313" key="3">
    <source>
        <dbReference type="EMBL" id="KAA6370783.1"/>
    </source>
</evidence>